<dbReference type="InterPro" id="IPR055260">
    <property type="entry name" value="Ndc80_CH"/>
</dbReference>
<keyword evidence="8 10" id="KW-0131">Cell cycle</keyword>
<gene>
    <name evidence="14" type="ORF">CROQUDRAFT_43174</name>
</gene>
<evidence type="ECO:0000256" key="3">
    <source>
        <dbReference type="ARBA" id="ARBA00022618"/>
    </source>
</evidence>
<keyword evidence="9 10" id="KW-0137">Centromere</keyword>
<dbReference type="Gene3D" id="1.10.418.30">
    <property type="entry name" value="Ncd80 complex, Ncd80 subunit"/>
    <property type="match status" value="1"/>
</dbReference>
<protein>
    <recommendedName>
        <fullName evidence="10">Kinetochore protein NDC80</fullName>
    </recommendedName>
</protein>
<dbReference type="GO" id="GO:0005634">
    <property type="term" value="C:nucleus"/>
    <property type="evidence" value="ECO:0007669"/>
    <property type="project" value="UniProtKB-SubCell"/>
</dbReference>
<keyword evidence="2 10" id="KW-0158">Chromosome</keyword>
<evidence type="ECO:0000256" key="11">
    <source>
        <dbReference type="SAM" id="Coils"/>
    </source>
</evidence>
<organism evidence="14 15">
    <name type="scientific">Cronartium quercuum f. sp. fusiforme G11</name>
    <dbReference type="NCBI Taxonomy" id="708437"/>
    <lineage>
        <taxon>Eukaryota</taxon>
        <taxon>Fungi</taxon>
        <taxon>Dikarya</taxon>
        <taxon>Basidiomycota</taxon>
        <taxon>Pucciniomycotina</taxon>
        <taxon>Pucciniomycetes</taxon>
        <taxon>Pucciniales</taxon>
        <taxon>Coleosporiaceae</taxon>
        <taxon>Cronartium</taxon>
    </lineage>
</organism>
<evidence type="ECO:0000256" key="6">
    <source>
        <dbReference type="ARBA" id="ARBA00023054"/>
    </source>
</evidence>
<comment type="similarity">
    <text evidence="1 10">Belongs to the NDC80/HEC1 family.</text>
</comment>
<dbReference type="Proteomes" id="UP000886653">
    <property type="component" value="Unassembled WGS sequence"/>
</dbReference>
<dbReference type="PANTHER" id="PTHR10643">
    <property type="entry name" value="KINETOCHORE PROTEIN NDC80"/>
    <property type="match status" value="1"/>
</dbReference>
<evidence type="ECO:0000256" key="8">
    <source>
        <dbReference type="ARBA" id="ARBA00023306"/>
    </source>
</evidence>
<dbReference type="InterPro" id="IPR005550">
    <property type="entry name" value="Kinetochore_Ndc80"/>
</dbReference>
<keyword evidence="6 11" id="KW-0175">Coiled coil</keyword>
<feature type="region of interest" description="Disordered" evidence="12">
    <location>
        <begin position="1"/>
        <end position="134"/>
    </location>
</feature>
<feature type="compositionally biased region" description="Polar residues" evidence="12">
    <location>
        <begin position="79"/>
        <end position="91"/>
    </location>
</feature>
<keyword evidence="15" id="KW-1185">Reference proteome</keyword>
<comment type="caution">
    <text evidence="14">The sequence shown here is derived from an EMBL/GenBank/DDBJ whole genome shotgun (WGS) entry which is preliminary data.</text>
</comment>
<sequence length="733" mass="82048">MDPRRRTITTADSQPVSNIPVPSSALKRQPPQTVARDGHRFSLAPQRAPSGQTGRQSFAPASSHTKYAPQSEAPFGFSQGASSSQRSNNQSHDPRRASVYQAPYSVARQSTSNVGGQSAGRVPMSANRPESGHHRYSSMNDVAAFNYPTTPAGSTGRPSLHPSSQHGAPGGLLHSITPGGALLGTPPIFKDPRPRDKKTVAGWQTDVYEFLIERGYMAPLTMKTLQTPTTKDFQTIFRFVAECADSGLRWTANGKKFEDEVLPLLKQMGYIAVDMITKSGLQAPGSMHTWPTMLAMLHWMVMTIKFCEEAMMSPNVRMDTTIEPSPHDRRSQQMAATSHWFEYIGRTYPSFLQTDDFDREQHKPPLEDFYQKQKVDLLSEIERSESRVTVQEAESARIKAKPSPLEAAQKDHTKLARDAEGFTAYVSKLKESINKSEKQNEALQKSLVATELKVKELAAKRAELAAKVEKQNITDIELQQISTTRTQLERAAAAAQTKRLQLTESMMDLEVKSSQASDRLEKMVTSYQNKAVQLGLIPRGPEPFDHVDFSQSVNGGAAEIEQMLPDPTVEIKPALVQLKKQAIESRLMLTDSVLSMEEKVLHVTENGQEKRENLQVQELAVQELTKQLEEDKEKFATEMNMMNEQTESILRRVNESESTRKNARMTMEHEIQALRVRYSETKRRIAQLTKENVDELNAMLGQIIRHKESVHEKTEMLKALAESMGDSTTLVDI</sequence>
<keyword evidence="7 10" id="KW-0539">Nucleus</keyword>
<feature type="compositionally biased region" description="Polar residues" evidence="12">
    <location>
        <begin position="107"/>
        <end position="116"/>
    </location>
</feature>
<evidence type="ECO:0000313" key="14">
    <source>
        <dbReference type="EMBL" id="KAG0147273.1"/>
    </source>
</evidence>
<keyword evidence="4 10" id="KW-0498">Mitosis</keyword>
<evidence type="ECO:0000256" key="10">
    <source>
        <dbReference type="RuleBase" id="RU368072"/>
    </source>
</evidence>
<feature type="compositionally biased region" description="Polar residues" evidence="12">
    <location>
        <begin position="49"/>
        <end position="65"/>
    </location>
</feature>
<dbReference type="EMBL" id="MU167250">
    <property type="protein sequence ID" value="KAG0147273.1"/>
    <property type="molecule type" value="Genomic_DNA"/>
</dbReference>
<accession>A0A9P6NNG0</accession>
<dbReference type="GO" id="GO:0051315">
    <property type="term" value="P:attachment of mitotic spindle microtubules to kinetochore"/>
    <property type="evidence" value="ECO:0007669"/>
    <property type="project" value="UniProtKB-UniRule"/>
</dbReference>
<reference evidence="14" key="1">
    <citation type="submission" date="2013-11" db="EMBL/GenBank/DDBJ databases">
        <title>Genome sequence of the fusiform rust pathogen reveals effectors for host alternation and coevolution with pine.</title>
        <authorList>
            <consortium name="DOE Joint Genome Institute"/>
            <person name="Smith K."/>
            <person name="Pendleton A."/>
            <person name="Kubisiak T."/>
            <person name="Anderson C."/>
            <person name="Salamov A."/>
            <person name="Aerts A."/>
            <person name="Riley R."/>
            <person name="Clum A."/>
            <person name="Lindquist E."/>
            <person name="Ence D."/>
            <person name="Campbell M."/>
            <person name="Kronenberg Z."/>
            <person name="Feau N."/>
            <person name="Dhillon B."/>
            <person name="Hamelin R."/>
            <person name="Burleigh J."/>
            <person name="Smith J."/>
            <person name="Yandell M."/>
            <person name="Nelson C."/>
            <person name="Grigoriev I."/>
            <person name="Davis J."/>
        </authorList>
    </citation>
    <scope>NUCLEOTIDE SEQUENCE</scope>
    <source>
        <strain evidence="14">G11</strain>
    </source>
</reference>
<feature type="coiled-coil region" evidence="11">
    <location>
        <begin position="614"/>
        <end position="645"/>
    </location>
</feature>
<evidence type="ECO:0000259" key="13">
    <source>
        <dbReference type="Pfam" id="PF03801"/>
    </source>
</evidence>
<dbReference type="Pfam" id="PF03801">
    <property type="entry name" value="Ndc80_HEC"/>
    <property type="match status" value="1"/>
</dbReference>
<comment type="subunit">
    <text evidence="10">Component of the NDC80 complex.</text>
</comment>
<evidence type="ECO:0000313" key="15">
    <source>
        <dbReference type="Proteomes" id="UP000886653"/>
    </source>
</evidence>
<feature type="region of interest" description="Disordered" evidence="12">
    <location>
        <begin position="149"/>
        <end position="169"/>
    </location>
</feature>
<proteinExistence type="inferred from homology"/>
<evidence type="ECO:0000256" key="1">
    <source>
        <dbReference type="ARBA" id="ARBA00007050"/>
    </source>
</evidence>
<feature type="domain" description="Kinetochore protein Ndc80 CH" evidence="13">
    <location>
        <begin position="189"/>
        <end position="309"/>
    </location>
</feature>
<dbReference type="OrthoDB" id="7459479at2759"/>
<keyword evidence="5 10" id="KW-0995">Kinetochore</keyword>
<dbReference type="GO" id="GO:0031262">
    <property type="term" value="C:Ndc80 complex"/>
    <property type="evidence" value="ECO:0007669"/>
    <property type="project" value="UniProtKB-UniRule"/>
</dbReference>
<evidence type="ECO:0000256" key="4">
    <source>
        <dbReference type="ARBA" id="ARBA00022776"/>
    </source>
</evidence>
<dbReference type="AlphaFoldDB" id="A0A9P6NNG0"/>
<dbReference type="GO" id="GO:0051301">
    <property type="term" value="P:cell division"/>
    <property type="evidence" value="ECO:0007669"/>
    <property type="project" value="UniProtKB-UniRule"/>
</dbReference>
<evidence type="ECO:0000256" key="7">
    <source>
        <dbReference type="ARBA" id="ARBA00023242"/>
    </source>
</evidence>
<feature type="compositionally biased region" description="Polar residues" evidence="12">
    <location>
        <begin position="8"/>
        <end position="21"/>
    </location>
</feature>
<feature type="compositionally biased region" description="Polar residues" evidence="12">
    <location>
        <begin position="149"/>
        <end position="166"/>
    </location>
</feature>
<keyword evidence="3 10" id="KW-0132">Cell division</keyword>
<dbReference type="PANTHER" id="PTHR10643:SF2">
    <property type="entry name" value="KINETOCHORE PROTEIN NDC80 HOMOLOG"/>
    <property type="match status" value="1"/>
</dbReference>
<comment type="subcellular location">
    <subcellularLocation>
        <location evidence="10">Chromosome</location>
        <location evidence="10">Centromere</location>
        <location evidence="10">Kinetochore</location>
    </subcellularLocation>
    <subcellularLocation>
        <location evidence="10">Nucleus</location>
    </subcellularLocation>
</comment>
<evidence type="ECO:0000256" key="9">
    <source>
        <dbReference type="ARBA" id="ARBA00023328"/>
    </source>
</evidence>
<name>A0A9P6NNG0_9BASI</name>
<feature type="coiled-coil region" evidence="11">
    <location>
        <begin position="426"/>
        <end position="498"/>
    </location>
</feature>
<dbReference type="InterPro" id="IPR038273">
    <property type="entry name" value="Ndc80_sf"/>
</dbReference>
<evidence type="ECO:0000256" key="12">
    <source>
        <dbReference type="SAM" id="MobiDB-lite"/>
    </source>
</evidence>
<comment type="function">
    <text evidence="10">Acts as a component of the essential kinetochore-associated NDC80 complex, which is required for chromosome segregation and spindle checkpoint activity.</text>
</comment>
<evidence type="ECO:0000256" key="2">
    <source>
        <dbReference type="ARBA" id="ARBA00022454"/>
    </source>
</evidence>
<evidence type="ECO:0000256" key="5">
    <source>
        <dbReference type="ARBA" id="ARBA00022838"/>
    </source>
</evidence>